<evidence type="ECO:0000313" key="2">
    <source>
        <dbReference type="Proteomes" id="UP000694864"/>
    </source>
</evidence>
<protein>
    <submittedName>
        <fullName evidence="3">Uncharacterized protein LOC109133493 isoform X2</fullName>
    </submittedName>
</protein>
<evidence type="ECO:0000256" key="1">
    <source>
        <dbReference type="SAM" id="MobiDB-lite"/>
    </source>
</evidence>
<feature type="compositionally biased region" description="Basic and acidic residues" evidence="1">
    <location>
        <begin position="49"/>
        <end position="71"/>
    </location>
</feature>
<reference evidence="2" key="1">
    <citation type="journal article" date="2014" name="Nat. Commun.">
        <title>The emerging biofuel crop Camelina sativa retains a highly undifferentiated hexaploid genome structure.</title>
        <authorList>
            <person name="Kagale S."/>
            <person name="Koh C."/>
            <person name="Nixon J."/>
            <person name="Bollina V."/>
            <person name="Clarke W.E."/>
            <person name="Tuteja R."/>
            <person name="Spillane C."/>
            <person name="Robinson S.J."/>
            <person name="Links M.G."/>
            <person name="Clarke C."/>
            <person name="Higgins E.E."/>
            <person name="Huebert T."/>
            <person name="Sharpe A.G."/>
            <person name="Parkin I.A."/>
        </authorList>
    </citation>
    <scope>NUCLEOTIDE SEQUENCE [LARGE SCALE GENOMIC DNA]</scope>
    <source>
        <strain evidence="2">cv. DH55</strain>
    </source>
</reference>
<proteinExistence type="predicted"/>
<keyword evidence="2" id="KW-1185">Reference proteome</keyword>
<reference evidence="3" key="2">
    <citation type="submission" date="2025-08" db="UniProtKB">
        <authorList>
            <consortium name="RefSeq"/>
        </authorList>
    </citation>
    <scope>IDENTIFICATION</scope>
    <source>
        <tissue evidence="3">Leaf</tissue>
    </source>
</reference>
<gene>
    <name evidence="3" type="primary">LOC109133493</name>
</gene>
<feature type="region of interest" description="Disordered" evidence="1">
    <location>
        <begin position="49"/>
        <end position="84"/>
    </location>
</feature>
<sequence>MDNPPPATIMLINLPEATEGMFGTGFHSTDEKEYNIVPENDGWFQLIEGARDSESTREIRREKEKKKEKNNHNNTTYSKDFGRG</sequence>
<organism evidence="2 3">
    <name type="scientific">Camelina sativa</name>
    <name type="common">False flax</name>
    <name type="synonym">Myagrum sativum</name>
    <dbReference type="NCBI Taxonomy" id="90675"/>
    <lineage>
        <taxon>Eukaryota</taxon>
        <taxon>Viridiplantae</taxon>
        <taxon>Streptophyta</taxon>
        <taxon>Embryophyta</taxon>
        <taxon>Tracheophyta</taxon>
        <taxon>Spermatophyta</taxon>
        <taxon>Magnoliopsida</taxon>
        <taxon>eudicotyledons</taxon>
        <taxon>Gunneridae</taxon>
        <taxon>Pentapetalae</taxon>
        <taxon>rosids</taxon>
        <taxon>malvids</taxon>
        <taxon>Brassicales</taxon>
        <taxon>Brassicaceae</taxon>
        <taxon>Camelineae</taxon>
        <taxon>Camelina</taxon>
    </lineage>
</organism>
<name>A0ABM1RTN6_CAMSA</name>
<accession>A0ABM1RTN6</accession>
<dbReference type="GeneID" id="109133493"/>
<dbReference type="Proteomes" id="UP000694864">
    <property type="component" value="Chromosome 6"/>
</dbReference>
<dbReference type="RefSeq" id="XP_019102374.1">
    <property type="nucleotide sequence ID" value="XM_019246829.1"/>
</dbReference>
<evidence type="ECO:0000313" key="3">
    <source>
        <dbReference type="RefSeq" id="XP_019102374.1"/>
    </source>
</evidence>